<dbReference type="Proteomes" id="UP001642409">
    <property type="component" value="Unassembled WGS sequence"/>
</dbReference>
<dbReference type="AlphaFoldDB" id="A0AA86U9T0"/>
<accession>A0AA86U9T0</accession>
<name>A0AA86U9T0_9EUKA</name>
<evidence type="ECO:0000313" key="2">
    <source>
        <dbReference type="EMBL" id="CAI9944321.1"/>
    </source>
</evidence>
<evidence type="ECO:0000256" key="1">
    <source>
        <dbReference type="SAM" id="Coils"/>
    </source>
</evidence>
<feature type="coiled-coil region" evidence="1">
    <location>
        <begin position="146"/>
        <end position="173"/>
    </location>
</feature>
<proteinExistence type="predicted"/>
<evidence type="ECO:0000313" key="3">
    <source>
        <dbReference type="EMBL" id="CAL6042729.1"/>
    </source>
</evidence>
<reference evidence="2" key="1">
    <citation type="submission" date="2023-06" db="EMBL/GenBank/DDBJ databases">
        <authorList>
            <person name="Kurt Z."/>
        </authorList>
    </citation>
    <scope>NUCLEOTIDE SEQUENCE</scope>
</reference>
<feature type="coiled-coil region" evidence="1">
    <location>
        <begin position="32"/>
        <end position="113"/>
    </location>
</feature>
<evidence type="ECO:0000313" key="4">
    <source>
        <dbReference type="Proteomes" id="UP001642409"/>
    </source>
</evidence>
<protein>
    <submittedName>
        <fullName evidence="3">Hypothetical_protein</fullName>
    </submittedName>
</protein>
<sequence length="277" mass="33554">MSITQEQQEYLESVGYNYIQPRYKQLTKQEQLDKQTKQMENLQKIQQNKQQELEQLKRKNEEDTQKRLKQQQQKLNEKLAFTREQHELKKKHKQQISEQIQKKDEQYQNYKKALEFNVILHETKLTQLMNRKYEEKLSAIELGKKKDEQNRIKSNLAKQIKNQKEQIAQMNWENWVRRAKTQRKFDDEEQKQSIQICFGVEHDDYIPNQIVEEPQFEVMGQAATYYQNSKVIKLNIMNIPIIKVHLFNPKGSYYSKYFIHCGVVSFQTSIQIEKYKQ</sequence>
<gene>
    <name evidence="2" type="ORF">HINF_LOCUS31966</name>
    <name evidence="3" type="ORF">HINF_LOCUS39734</name>
</gene>
<keyword evidence="4" id="KW-1185">Reference proteome</keyword>
<dbReference type="EMBL" id="CAXDID020000154">
    <property type="protein sequence ID" value="CAL6042729.1"/>
    <property type="molecule type" value="Genomic_DNA"/>
</dbReference>
<keyword evidence="1" id="KW-0175">Coiled coil</keyword>
<reference evidence="3 4" key="2">
    <citation type="submission" date="2024-07" db="EMBL/GenBank/DDBJ databases">
        <authorList>
            <person name="Akdeniz Z."/>
        </authorList>
    </citation>
    <scope>NUCLEOTIDE SEQUENCE [LARGE SCALE GENOMIC DNA]</scope>
</reference>
<dbReference type="EMBL" id="CATOUU010000722">
    <property type="protein sequence ID" value="CAI9944321.1"/>
    <property type="molecule type" value="Genomic_DNA"/>
</dbReference>
<comment type="caution">
    <text evidence="2">The sequence shown here is derived from an EMBL/GenBank/DDBJ whole genome shotgun (WGS) entry which is preliminary data.</text>
</comment>
<organism evidence="2">
    <name type="scientific">Hexamita inflata</name>
    <dbReference type="NCBI Taxonomy" id="28002"/>
    <lineage>
        <taxon>Eukaryota</taxon>
        <taxon>Metamonada</taxon>
        <taxon>Diplomonadida</taxon>
        <taxon>Hexamitidae</taxon>
        <taxon>Hexamitinae</taxon>
        <taxon>Hexamita</taxon>
    </lineage>
</organism>